<dbReference type="PANTHER" id="PTHR43630:SF2">
    <property type="entry name" value="GLYCOSYLTRANSFERASE"/>
    <property type="match status" value="1"/>
</dbReference>
<dbReference type="PANTHER" id="PTHR43630">
    <property type="entry name" value="POLY-BETA-1,6-N-ACETYL-D-GLUCOSAMINE SYNTHASE"/>
    <property type="match status" value="1"/>
</dbReference>
<sequence>MTPVSVLILTKNEAQDLPGCLDSVAWSDDVHVLDSGSTDETAAIATARGAKVSVRPFDGYASQRNAGLKLPFLHPWVLVLDADERIPPELAREMGGFVAKAPANVAGGRIRRRDIWWGTWLKHAQISPFYVRLVRVGRAHYEREINEVMVVDGDILDLGQSFDHHPFSKGLDHWIAKHNVYSRMEAQVIASGQRGQPSWREAFFNPDFNERRVHQKGLFYAMPGRPFIKFAYMVLARRAFLDGWAGIRYAILQSIYEYFIVLKTKEMREGQGSGS</sequence>
<proteinExistence type="inferred from homology"/>
<evidence type="ECO:0000259" key="2">
    <source>
        <dbReference type="Pfam" id="PF00535"/>
    </source>
</evidence>
<keyword evidence="4" id="KW-1185">Reference proteome</keyword>
<protein>
    <submittedName>
        <fullName evidence="3">Glycosyltransferase involved in cell wall biosynthesis</fullName>
    </submittedName>
</protein>
<accession>A0A4R6RP58</accession>
<dbReference type="Pfam" id="PF00535">
    <property type="entry name" value="Glycos_transf_2"/>
    <property type="match status" value="1"/>
</dbReference>
<keyword evidence="3" id="KW-0808">Transferase</keyword>
<evidence type="ECO:0000313" key="3">
    <source>
        <dbReference type="EMBL" id="TDP88539.1"/>
    </source>
</evidence>
<name>A0A4R6RP58_9BURK</name>
<feature type="domain" description="Glycosyltransferase 2-like" evidence="2">
    <location>
        <begin position="5"/>
        <end position="126"/>
    </location>
</feature>
<dbReference type="GO" id="GO:0016740">
    <property type="term" value="F:transferase activity"/>
    <property type="evidence" value="ECO:0007669"/>
    <property type="project" value="UniProtKB-KW"/>
</dbReference>
<comment type="similarity">
    <text evidence="1">Belongs to the glycosyltransferase 2 family. WaaE/KdtX subfamily.</text>
</comment>
<dbReference type="AlphaFoldDB" id="A0A4R6RP58"/>
<dbReference type="SUPFAM" id="SSF53448">
    <property type="entry name" value="Nucleotide-diphospho-sugar transferases"/>
    <property type="match status" value="1"/>
</dbReference>
<comment type="caution">
    <text evidence="3">The sequence shown here is derived from an EMBL/GenBank/DDBJ whole genome shotgun (WGS) entry which is preliminary data.</text>
</comment>
<evidence type="ECO:0000256" key="1">
    <source>
        <dbReference type="ARBA" id="ARBA00038494"/>
    </source>
</evidence>
<gene>
    <name evidence="3" type="ORF">EV672_101691</name>
</gene>
<dbReference type="InterPro" id="IPR029044">
    <property type="entry name" value="Nucleotide-diphossugar_trans"/>
</dbReference>
<dbReference type="InterPro" id="IPR001173">
    <property type="entry name" value="Glyco_trans_2-like"/>
</dbReference>
<dbReference type="Proteomes" id="UP000294593">
    <property type="component" value="Unassembled WGS sequence"/>
</dbReference>
<dbReference type="CDD" id="cd02511">
    <property type="entry name" value="Beta4Glucosyltransferase"/>
    <property type="match status" value="1"/>
</dbReference>
<dbReference type="OrthoDB" id="9815923at2"/>
<evidence type="ECO:0000313" key="4">
    <source>
        <dbReference type="Proteomes" id="UP000294593"/>
    </source>
</evidence>
<reference evidence="3 4" key="1">
    <citation type="submission" date="2019-03" db="EMBL/GenBank/DDBJ databases">
        <title>Genomic Encyclopedia of Type Strains, Phase IV (KMG-IV): sequencing the most valuable type-strain genomes for metagenomic binning, comparative biology and taxonomic classification.</title>
        <authorList>
            <person name="Goeker M."/>
        </authorList>
    </citation>
    <scope>NUCLEOTIDE SEQUENCE [LARGE SCALE GENOMIC DNA]</scope>
    <source>
        <strain evidence="3 4">DSM 11901</strain>
    </source>
</reference>
<dbReference type="Gene3D" id="3.90.550.10">
    <property type="entry name" value="Spore Coat Polysaccharide Biosynthesis Protein SpsA, Chain A"/>
    <property type="match status" value="1"/>
</dbReference>
<organism evidence="3 4">
    <name type="scientific">Aquabacterium commune</name>
    <dbReference type="NCBI Taxonomy" id="70586"/>
    <lineage>
        <taxon>Bacteria</taxon>
        <taxon>Pseudomonadati</taxon>
        <taxon>Pseudomonadota</taxon>
        <taxon>Betaproteobacteria</taxon>
        <taxon>Burkholderiales</taxon>
        <taxon>Aquabacterium</taxon>
    </lineage>
</organism>
<dbReference type="EMBL" id="SNXW01000001">
    <property type="protein sequence ID" value="TDP88539.1"/>
    <property type="molecule type" value="Genomic_DNA"/>
</dbReference>
<dbReference type="RefSeq" id="WP_133606212.1">
    <property type="nucleotide sequence ID" value="NZ_SNXW01000001.1"/>
</dbReference>